<organism evidence="1">
    <name type="scientific">Salix viminalis</name>
    <name type="common">Common osier</name>
    <name type="synonym">Basket willow</name>
    <dbReference type="NCBI Taxonomy" id="40686"/>
    <lineage>
        <taxon>Eukaryota</taxon>
        <taxon>Viridiplantae</taxon>
        <taxon>Streptophyta</taxon>
        <taxon>Embryophyta</taxon>
        <taxon>Tracheophyta</taxon>
        <taxon>Spermatophyta</taxon>
        <taxon>Magnoliopsida</taxon>
        <taxon>eudicotyledons</taxon>
        <taxon>Gunneridae</taxon>
        <taxon>Pentapetalae</taxon>
        <taxon>rosids</taxon>
        <taxon>fabids</taxon>
        <taxon>Malpighiales</taxon>
        <taxon>Salicaceae</taxon>
        <taxon>Saliceae</taxon>
        <taxon>Salix</taxon>
    </lineage>
</organism>
<dbReference type="AlphaFoldDB" id="A0A6N2KHE7"/>
<evidence type="ECO:0000313" key="1">
    <source>
        <dbReference type="EMBL" id="VFU24389.1"/>
    </source>
</evidence>
<sequence>MFKTQIVNYLWINRESFLIRGHFALDLCWSGYWHCFQNQSVRKIRRELSSMVHLSYYILLSCSRNI</sequence>
<protein>
    <submittedName>
        <fullName evidence="1">Uncharacterized protein</fullName>
    </submittedName>
</protein>
<dbReference type="EMBL" id="CAADRP010000180">
    <property type="protein sequence ID" value="VFU24389.1"/>
    <property type="molecule type" value="Genomic_DNA"/>
</dbReference>
<reference evidence="1" key="1">
    <citation type="submission" date="2019-03" db="EMBL/GenBank/DDBJ databases">
        <authorList>
            <person name="Mank J."/>
            <person name="Almeida P."/>
        </authorList>
    </citation>
    <scope>NUCLEOTIDE SEQUENCE</scope>
    <source>
        <strain evidence="1">78183</strain>
    </source>
</reference>
<proteinExistence type="predicted"/>
<accession>A0A6N2KHE7</accession>
<gene>
    <name evidence="1" type="ORF">SVIM_LOCUS45857</name>
</gene>
<name>A0A6N2KHE7_SALVM</name>